<dbReference type="EMBL" id="NXIB02000065">
    <property type="protein sequence ID" value="PHX55105.1"/>
    <property type="molecule type" value="Genomic_DNA"/>
</dbReference>
<dbReference type="Proteomes" id="UP000226442">
    <property type="component" value="Unassembled WGS sequence"/>
</dbReference>
<name>A0A2G4F022_9CYAN</name>
<reference evidence="1" key="1">
    <citation type="submission" date="2017-10" db="EMBL/GenBank/DDBJ databases">
        <title>Draft genome sequence of the planktic cyanobacteria Tychonema bourrellyi isolated from alpine lentic freshwater.</title>
        <authorList>
            <person name="Tett A."/>
            <person name="Armanini F."/>
            <person name="Asnicar F."/>
            <person name="Boscaini A."/>
            <person name="Pasolli E."/>
            <person name="Zolfo M."/>
            <person name="Donati C."/>
            <person name="Salmaso N."/>
            <person name="Segata N."/>
        </authorList>
    </citation>
    <scope>NUCLEOTIDE SEQUENCE</scope>
    <source>
        <strain evidence="1">FEM_GT703</strain>
    </source>
</reference>
<keyword evidence="2" id="KW-1185">Reference proteome</keyword>
<proteinExistence type="predicted"/>
<accession>A0A2G4F022</accession>
<protein>
    <submittedName>
        <fullName evidence="1">Uncharacterized protein</fullName>
    </submittedName>
</protein>
<evidence type="ECO:0000313" key="2">
    <source>
        <dbReference type="Proteomes" id="UP000226442"/>
    </source>
</evidence>
<sequence length="65" mass="7354">MGIGNWELGIGNWELRIGNWESGIGNWELGIDDYFESIVRRCVTIDSKSLTNYQSPTSIAILNHL</sequence>
<comment type="caution">
    <text evidence="1">The sequence shown here is derived from an EMBL/GenBank/DDBJ whole genome shotgun (WGS) entry which is preliminary data.</text>
</comment>
<dbReference type="RefSeq" id="WP_096828915.1">
    <property type="nucleotide sequence ID" value="NZ_NXIB02000065.1"/>
</dbReference>
<dbReference type="AlphaFoldDB" id="A0A2G4F022"/>
<evidence type="ECO:0000313" key="1">
    <source>
        <dbReference type="EMBL" id="PHX55105.1"/>
    </source>
</evidence>
<gene>
    <name evidence="1" type="ORF">CP500_012585</name>
</gene>
<organism evidence="1 2">
    <name type="scientific">Tychonema bourrellyi FEM_GT703</name>
    <dbReference type="NCBI Taxonomy" id="2040638"/>
    <lineage>
        <taxon>Bacteria</taxon>
        <taxon>Bacillati</taxon>
        <taxon>Cyanobacteriota</taxon>
        <taxon>Cyanophyceae</taxon>
        <taxon>Oscillatoriophycideae</taxon>
        <taxon>Oscillatoriales</taxon>
        <taxon>Microcoleaceae</taxon>
        <taxon>Tychonema</taxon>
    </lineage>
</organism>